<sequence length="480" mass="53602">MTAPNPVAFTIAGLDIRWYGILISLGVVLAVIISYIRAPKHGIEQENVLDAAIWLLPFGIIGARAYYVIFSWDLYKNNLSEIFNIRGGGLAIHGGLIFGILGVFIMCRLKKVDFLSLLDLLAPSVALAQAIGRWGNFFNSEAHGTPTNLPWAIEVAGQKVHPTFLYESIWCFALFLFLIIIDRNGSFRGKIFSLYGMLYSLERFFVESLRTDSLMIGPFRQAQVISVAFFIFSLILFIVCKSRAGKKGNTAVASTSTKKKAEKAERKAEKKAKKEAKKAERESLDKSAEVNESSKAPFTDPVEEMKLNKEKTLTVVKAPDENLDTTGEFDFSGIDEAEENVITLDSPVNEKTDSSHYLMPDFDEKPVLNTKPKEADKAQAVAKAVEAELEKVISKETQTDEVLQHQLDKEAEKYQDTTLEDKYFQQAAETSSEIDRAFGQSSSGSEDSSSSESQWKEDSDPSFYVRGRGRANRHSYDEEE</sequence>
<feature type="compositionally biased region" description="Low complexity" evidence="8">
    <location>
        <begin position="441"/>
        <end position="453"/>
    </location>
</feature>
<evidence type="ECO:0000256" key="6">
    <source>
        <dbReference type="ARBA" id="ARBA00023136"/>
    </source>
</evidence>
<dbReference type="PROSITE" id="PS01311">
    <property type="entry name" value="LGT"/>
    <property type="match status" value="1"/>
</dbReference>
<comment type="function">
    <text evidence="7">Catalyzes the transfer of the diacylglyceryl group from phosphatidylglycerol to the sulfhydryl group of the N-terminal cysteine of a prolipoprotein, the first step in the formation of mature lipoproteins.</text>
</comment>
<reference evidence="9" key="1">
    <citation type="submission" date="2019-09" db="EMBL/GenBank/DDBJ databases">
        <title>In-depth cultivation of the pig gut microbiome towards novel bacterial diversity and tailored functional studies.</title>
        <authorList>
            <person name="Wylensek D."/>
            <person name="Hitch T.C.A."/>
            <person name="Clavel T."/>
        </authorList>
    </citation>
    <scope>NUCLEOTIDE SEQUENCE</scope>
    <source>
        <strain evidence="9">RF-744-FAT-WT-3</strain>
    </source>
</reference>
<dbReference type="EMBL" id="VUNB01000005">
    <property type="protein sequence ID" value="MST69410.1"/>
    <property type="molecule type" value="Genomic_DNA"/>
</dbReference>
<feature type="transmembrane region" description="Helical" evidence="7">
    <location>
        <begin position="90"/>
        <end position="107"/>
    </location>
</feature>
<dbReference type="Pfam" id="PF01790">
    <property type="entry name" value="LGT"/>
    <property type="match status" value="1"/>
</dbReference>
<comment type="catalytic activity">
    <reaction evidence="7">
        <text>L-cysteinyl-[prolipoprotein] + a 1,2-diacyl-sn-glycero-3-phospho-(1'-sn-glycerol) = an S-1,2-diacyl-sn-glyceryl-L-cysteinyl-[prolipoprotein] + sn-glycerol 1-phosphate + H(+)</text>
        <dbReference type="Rhea" id="RHEA:56712"/>
        <dbReference type="Rhea" id="RHEA-COMP:14679"/>
        <dbReference type="Rhea" id="RHEA-COMP:14680"/>
        <dbReference type="ChEBI" id="CHEBI:15378"/>
        <dbReference type="ChEBI" id="CHEBI:29950"/>
        <dbReference type="ChEBI" id="CHEBI:57685"/>
        <dbReference type="ChEBI" id="CHEBI:64716"/>
        <dbReference type="ChEBI" id="CHEBI:140658"/>
        <dbReference type="EC" id="2.5.1.145"/>
    </reaction>
</comment>
<evidence type="ECO:0000256" key="4">
    <source>
        <dbReference type="ARBA" id="ARBA00022692"/>
    </source>
</evidence>
<comment type="similarity">
    <text evidence="1 7">Belongs to the Lgt family.</text>
</comment>
<feature type="binding site" evidence="7">
    <location>
        <position position="133"/>
    </location>
    <ligand>
        <name>a 1,2-diacyl-sn-glycero-3-phospho-(1'-sn-glycerol)</name>
        <dbReference type="ChEBI" id="CHEBI:64716"/>
    </ligand>
</feature>
<feature type="transmembrane region" description="Helical" evidence="7">
    <location>
        <begin position="164"/>
        <end position="180"/>
    </location>
</feature>
<keyword evidence="9" id="KW-0449">Lipoprotein</keyword>
<feature type="region of interest" description="Disordered" evidence="8">
    <location>
        <begin position="426"/>
        <end position="480"/>
    </location>
</feature>
<keyword evidence="6 7" id="KW-0472">Membrane</keyword>
<dbReference type="AlphaFoldDB" id="A0A6A8M9J8"/>
<protein>
    <recommendedName>
        <fullName evidence="7">Phosphatidylglycerol--prolipoprotein diacylglyceryl transferase</fullName>
        <ecNumber evidence="7">2.5.1.145</ecNumber>
    </recommendedName>
</protein>
<dbReference type="UniPathway" id="UPA00664"/>
<name>A0A6A8M9J8_9FIRM</name>
<evidence type="ECO:0000313" key="9">
    <source>
        <dbReference type="EMBL" id="MST69410.1"/>
    </source>
</evidence>
<feature type="compositionally biased region" description="Basic and acidic residues" evidence="8">
    <location>
        <begin position="277"/>
        <end position="289"/>
    </location>
</feature>
<keyword evidence="2 7" id="KW-1003">Cell membrane</keyword>
<evidence type="ECO:0000256" key="5">
    <source>
        <dbReference type="ARBA" id="ARBA00022989"/>
    </source>
</evidence>
<keyword evidence="3 7" id="KW-0808">Transferase</keyword>
<comment type="subcellular location">
    <subcellularLocation>
        <location evidence="7">Cell membrane</location>
        <topology evidence="7">Multi-pass membrane protein</topology>
    </subcellularLocation>
</comment>
<keyword evidence="4 7" id="KW-0812">Transmembrane</keyword>
<dbReference type="InterPro" id="IPR001640">
    <property type="entry name" value="Lgt"/>
</dbReference>
<feature type="region of interest" description="Disordered" evidence="8">
    <location>
        <begin position="251"/>
        <end position="301"/>
    </location>
</feature>
<dbReference type="PANTHER" id="PTHR30589:SF0">
    <property type="entry name" value="PHOSPHATIDYLGLYCEROL--PROLIPOPROTEIN DIACYLGLYCERYL TRANSFERASE"/>
    <property type="match status" value="1"/>
</dbReference>
<keyword evidence="9" id="KW-0328">Glycosyltransferase</keyword>
<evidence type="ECO:0000256" key="3">
    <source>
        <dbReference type="ARBA" id="ARBA00022679"/>
    </source>
</evidence>
<feature type="transmembrane region" description="Helical" evidence="7">
    <location>
        <begin position="48"/>
        <end position="70"/>
    </location>
</feature>
<feature type="region of interest" description="Disordered" evidence="8">
    <location>
        <begin position="344"/>
        <end position="368"/>
    </location>
</feature>
<dbReference type="GO" id="GO:0042158">
    <property type="term" value="P:lipoprotein biosynthetic process"/>
    <property type="evidence" value="ECO:0007669"/>
    <property type="project" value="UniProtKB-UniRule"/>
</dbReference>
<dbReference type="HAMAP" id="MF_01147">
    <property type="entry name" value="Lgt"/>
    <property type="match status" value="1"/>
</dbReference>
<evidence type="ECO:0000256" key="8">
    <source>
        <dbReference type="SAM" id="MobiDB-lite"/>
    </source>
</evidence>
<dbReference type="GO" id="GO:0005886">
    <property type="term" value="C:plasma membrane"/>
    <property type="evidence" value="ECO:0007669"/>
    <property type="project" value="UniProtKB-SubCell"/>
</dbReference>
<dbReference type="EC" id="2.5.1.145" evidence="7"/>
<evidence type="ECO:0000256" key="7">
    <source>
        <dbReference type="HAMAP-Rule" id="MF_01147"/>
    </source>
</evidence>
<comment type="pathway">
    <text evidence="7">Protein modification; lipoprotein biosynthesis (diacylglyceryl transfer).</text>
</comment>
<feature type="transmembrane region" description="Helical" evidence="7">
    <location>
        <begin position="16"/>
        <end position="36"/>
    </location>
</feature>
<dbReference type="GO" id="GO:0008961">
    <property type="term" value="F:phosphatidylglycerol-prolipoprotein diacylglyceryl transferase activity"/>
    <property type="evidence" value="ECO:0007669"/>
    <property type="project" value="UniProtKB-UniRule"/>
</dbReference>
<organism evidence="9">
    <name type="scientific">Baileyella intestinalis</name>
    <dbReference type="NCBI Taxonomy" id="2606709"/>
    <lineage>
        <taxon>Bacteria</taxon>
        <taxon>Bacillati</taxon>
        <taxon>Bacillota</taxon>
        <taxon>Clostridia</taxon>
        <taxon>Peptostreptococcales</taxon>
        <taxon>Anaerovoracaceae</taxon>
        <taxon>Baileyella</taxon>
    </lineage>
</organism>
<gene>
    <name evidence="7" type="primary">lgt</name>
    <name evidence="9" type="ORF">FYJ66_07380</name>
</gene>
<dbReference type="PANTHER" id="PTHR30589">
    <property type="entry name" value="PROLIPOPROTEIN DIACYLGLYCERYL TRANSFERASE"/>
    <property type="match status" value="1"/>
</dbReference>
<accession>A0A6A8M9J8</accession>
<evidence type="ECO:0000256" key="2">
    <source>
        <dbReference type="ARBA" id="ARBA00022475"/>
    </source>
</evidence>
<proteinExistence type="inferred from homology"/>
<comment type="caution">
    <text evidence="9">The sequence shown here is derived from an EMBL/GenBank/DDBJ whole genome shotgun (WGS) entry which is preliminary data.</text>
</comment>
<keyword evidence="5 7" id="KW-1133">Transmembrane helix</keyword>
<evidence type="ECO:0000256" key="1">
    <source>
        <dbReference type="ARBA" id="ARBA00007150"/>
    </source>
</evidence>
<dbReference type="NCBIfam" id="TIGR00544">
    <property type="entry name" value="lgt"/>
    <property type="match status" value="1"/>
</dbReference>
<feature type="transmembrane region" description="Helical" evidence="7">
    <location>
        <begin position="221"/>
        <end position="240"/>
    </location>
</feature>